<accession>A0ABU9PMN8</accession>
<feature type="domain" description="SpoVT-AbrB" evidence="2">
    <location>
        <begin position="5"/>
        <end position="46"/>
    </location>
</feature>
<gene>
    <name evidence="3" type="ORF">AAGT82_19865</name>
</gene>
<organism evidence="3 4">
    <name type="scientific">Enterobacter quasihormaechei</name>
    <dbReference type="NCBI Taxonomy" id="2529382"/>
    <lineage>
        <taxon>Bacteria</taxon>
        <taxon>Pseudomonadati</taxon>
        <taxon>Pseudomonadota</taxon>
        <taxon>Gammaproteobacteria</taxon>
        <taxon>Enterobacterales</taxon>
        <taxon>Enterobacteriaceae</taxon>
        <taxon>Enterobacter</taxon>
    </lineage>
</organism>
<evidence type="ECO:0000313" key="3">
    <source>
        <dbReference type="EMBL" id="MEM0706656.1"/>
    </source>
</evidence>
<dbReference type="Pfam" id="PF04014">
    <property type="entry name" value="MazE_antitoxin"/>
    <property type="match status" value="1"/>
</dbReference>
<keyword evidence="4" id="KW-1185">Reference proteome</keyword>
<dbReference type="InterPro" id="IPR007159">
    <property type="entry name" value="SpoVT-AbrB_dom"/>
</dbReference>
<evidence type="ECO:0000313" key="4">
    <source>
        <dbReference type="Proteomes" id="UP001490940"/>
    </source>
</evidence>
<keyword evidence="1 3" id="KW-0238">DNA-binding</keyword>
<protein>
    <submittedName>
        <fullName evidence="3">AbrB/MazE/SpoVT family DNA-binding domain-containing protein</fullName>
    </submittedName>
</protein>
<dbReference type="SUPFAM" id="SSF89447">
    <property type="entry name" value="AbrB/MazE/MraZ-like"/>
    <property type="match status" value="1"/>
</dbReference>
<dbReference type="PROSITE" id="PS51740">
    <property type="entry name" value="SPOVT_ABRB"/>
    <property type="match status" value="1"/>
</dbReference>
<comment type="caution">
    <text evidence="3">The sequence shown here is derived from an EMBL/GenBank/DDBJ whole genome shotgun (WGS) entry which is preliminary data.</text>
</comment>
<name>A0ABU9PMN8_9ENTR</name>
<proteinExistence type="predicted"/>
<dbReference type="Gene3D" id="2.10.260.10">
    <property type="match status" value="1"/>
</dbReference>
<dbReference type="Proteomes" id="UP001490940">
    <property type="component" value="Unassembled WGS sequence"/>
</dbReference>
<evidence type="ECO:0000256" key="1">
    <source>
        <dbReference type="PROSITE-ProRule" id="PRU01076"/>
    </source>
</evidence>
<dbReference type="RefSeq" id="WP_342698336.1">
    <property type="nucleotide sequence ID" value="NZ_JBCGUG010000018.1"/>
</dbReference>
<dbReference type="EMBL" id="JBCGUG010000018">
    <property type="protein sequence ID" value="MEM0706656.1"/>
    <property type="molecule type" value="Genomic_DNA"/>
</dbReference>
<evidence type="ECO:0000259" key="2">
    <source>
        <dbReference type="PROSITE" id="PS51740"/>
    </source>
</evidence>
<reference evidence="3 4" key="1">
    <citation type="submission" date="2024-04" db="EMBL/GenBank/DDBJ databases">
        <title>Draft genome sequence of a multidrug-resistant Enterobacter quasihormaechei Hakim RU_CBWE strain isolated from pond surface water at the University of Rajshahi in Bangladesh.</title>
        <authorList>
            <person name="Raihan J."/>
            <person name="Islam M.S."/>
            <person name="Khan M.U."/>
            <person name="Romance M."/>
            <person name="Haque M.H."/>
        </authorList>
    </citation>
    <scope>NUCLEOTIDE SEQUENCE [LARGE SCALE GENOMIC DNA]</scope>
    <source>
        <strain evidence="3 4">Hakim RU_CBWE</strain>
    </source>
</reference>
<sequence>MERTAKLFKKGRHQAVVLPEEFAFETESVYIRRDEEGKVVLTPKAEQLKTWDNFFRLLENTNVPDSFLSKEERNQSHVGRVSAGYEPETWVTL</sequence>
<dbReference type="GO" id="GO:0003677">
    <property type="term" value="F:DNA binding"/>
    <property type="evidence" value="ECO:0007669"/>
    <property type="project" value="UniProtKB-KW"/>
</dbReference>
<dbReference type="InterPro" id="IPR037914">
    <property type="entry name" value="SpoVT-AbrB_sf"/>
</dbReference>